<dbReference type="OrthoDB" id="6481518at2759"/>
<dbReference type="InterPro" id="IPR032675">
    <property type="entry name" value="LRR_dom_sf"/>
</dbReference>
<evidence type="ECO:0008006" key="4">
    <source>
        <dbReference type="Google" id="ProtNLM"/>
    </source>
</evidence>
<dbReference type="AlphaFoldDB" id="A0A9J6GQR6"/>
<dbReference type="OMA" id="SCEDINV"/>
<dbReference type="InterPro" id="IPR052201">
    <property type="entry name" value="LRR-containing_regulator"/>
</dbReference>
<dbReference type="PANTHER" id="PTHR24111:SF0">
    <property type="entry name" value="LEUCINE-RICH REPEAT-CONTAINING PROTEIN"/>
    <property type="match status" value="1"/>
</dbReference>
<dbReference type="VEuPathDB" id="VectorBase:HLOH_043659"/>
<comment type="caution">
    <text evidence="2">The sequence shown here is derived from an EMBL/GenBank/DDBJ whole genome shotgun (WGS) entry which is preliminary data.</text>
</comment>
<name>A0A9J6GQR6_HAELO</name>
<organism evidence="2 3">
    <name type="scientific">Haemaphysalis longicornis</name>
    <name type="common">Bush tick</name>
    <dbReference type="NCBI Taxonomy" id="44386"/>
    <lineage>
        <taxon>Eukaryota</taxon>
        <taxon>Metazoa</taxon>
        <taxon>Ecdysozoa</taxon>
        <taxon>Arthropoda</taxon>
        <taxon>Chelicerata</taxon>
        <taxon>Arachnida</taxon>
        <taxon>Acari</taxon>
        <taxon>Parasitiformes</taxon>
        <taxon>Ixodida</taxon>
        <taxon>Ixodoidea</taxon>
        <taxon>Ixodidae</taxon>
        <taxon>Haemaphysalinae</taxon>
        <taxon>Haemaphysalis</taxon>
    </lineage>
</organism>
<proteinExistence type="predicted"/>
<accession>A0A9J6GQR6</accession>
<dbReference type="PANTHER" id="PTHR24111">
    <property type="entry name" value="LEUCINE-RICH REPEAT-CONTAINING PROTEIN 34"/>
    <property type="match status" value="1"/>
</dbReference>
<protein>
    <recommendedName>
        <fullName evidence="4">Nlr family card domain protein</fullName>
    </recommendedName>
</protein>
<sequence length="773" mass="87071">MATTKWKSIPEYAAHLADLHAAMPSAGQLTKRLRSLRSPYTKTRILLPLRCKACQAVPAQTCPVVRQLPALNEWLHQLTTEIREVAPGKLALFGLKNDTRVRFESDTQREAVVLVHCLLTRHRCLQAAEGLHVLLPCYHKIFCDALRNSSSLTSLQLTKCRLTSPMVVSLVAALTSTDILEELSLDSCESPYSVRAAENALVSYIAKTKSLRSLSVVYVRLFRNTTALIQSLEKNTSIVRLALSSEVLLPEEGETFRRFLGGNSKILELSLVNDAFDGTVRLDKLFKAVGENSVLRKLSLRNFLLDLVSSVGFSDAVIRCPTLQEVELPYCRWKLLQVLPVDPGRELAMLRVAVSLRREYRVWPFVRALQNAPSLRKLTLDVGFTDWEVRKLFDAVRSNASLECLVLGSLAPQSMKQFCEALVETRTTEKVAFSLCRVPPTEFASALRDYGGTVRAGRYEFFDLSLEGLREIATAVALHDHITSLHLHLDSIEDDEIISEDASTIAAYLSSTATLKDIYLSFYVGEEVAHTLIEGIAKNSTLEKLGIEDWSVSCEDINVLCKWLAASRTLYHLVCLYDSGEASMELAEGLAEVLADSYTLTYLRLMEHPRTFHALQATRNMIRRNLALVECAVQFVLGSTEQRAARAFDLVSYHPQVSHKVREAASLTPADIKQKLKESRLRMHTHYWQFTGVIKNELICHKRNDGRMQIDQLGYDALLHVCSFLRVSDVLDEEKKEGKADNMATVSMCKLKHTSEQILPMLRRETIRWRTMN</sequence>
<dbReference type="SUPFAM" id="SSF52047">
    <property type="entry name" value="RNI-like"/>
    <property type="match status" value="1"/>
</dbReference>
<evidence type="ECO:0000313" key="3">
    <source>
        <dbReference type="Proteomes" id="UP000821853"/>
    </source>
</evidence>
<keyword evidence="1" id="KW-0677">Repeat</keyword>
<evidence type="ECO:0000313" key="2">
    <source>
        <dbReference type="EMBL" id="KAH9377032.1"/>
    </source>
</evidence>
<dbReference type="Gene3D" id="3.80.10.10">
    <property type="entry name" value="Ribonuclease Inhibitor"/>
    <property type="match status" value="2"/>
</dbReference>
<reference evidence="2 3" key="1">
    <citation type="journal article" date="2020" name="Cell">
        <title>Large-Scale Comparative Analyses of Tick Genomes Elucidate Their Genetic Diversity and Vector Capacities.</title>
        <authorList>
            <consortium name="Tick Genome and Microbiome Consortium (TIGMIC)"/>
            <person name="Jia N."/>
            <person name="Wang J."/>
            <person name="Shi W."/>
            <person name="Du L."/>
            <person name="Sun Y."/>
            <person name="Zhan W."/>
            <person name="Jiang J.F."/>
            <person name="Wang Q."/>
            <person name="Zhang B."/>
            <person name="Ji P."/>
            <person name="Bell-Sakyi L."/>
            <person name="Cui X.M."/>
            <person name="Yuan T.T."/>
            <person name="Jiang B.G."/>
            <person name="Yang W.F."/>
            <person name="Lam T.T."/>
            <person name="Chang Q.C."/>
            <person name="Ding S.J."/>
            <person name="Wang X.J."/>
            <person name="Zhu J.G."/>
            <person name="Ruan X.D."/>
            <person name="Zhao L."/>
            <person name="Wei J.T."/>
            <person name="Ye R.Z."/>
            <person name="Que T.C."/>
            <person name="Du C.H."/>
            <person name="Zhou Y.H."/>
            <person name="Cheng J.X."/>
            <person name="Dai P.F."/>
            <person name="Guo W.B."/>
            <person name="Han X.H."/>
            <person name="Huang E.J."/>
            <person name="Li L.F."/>
            <person name="Wei W."/>
            <person name="Gao Y.C."/>
            <person name="Liu J.Z."/>
            <person name="Shao H.Z."/>
            <person name="Wang X."/>
            <person name="Wang C.C."/>
            <person name="Yang T.C."/>
            <person name="Huo Q.B."/>
            <person name="Li W."/>
            <person name="Chen H.Y."/>
            <person name="Chen S.E."/>
            <person name="Zhou L.G."/>
            <person name="Ni X.B."/>
            <person name="Tian J.H."/>
            <person name="Sheng Y."/>
            <person name="Liu T."/>
            <person name="Pan Y.S."/>
            <person name="Xia L.Y."/>
            <person name="Li J."/>
            <person name="Zhao F."/>
            <person name="Cao W.C."/>
        </authorList>
    </citation>
    <scope>NUCLEOTIDE SEQUENCE [LARGE SCALE GENOMIC DNA]</scope>
    <source>
        <strain evidence="2">HaeL-2018</strain>
    </source>
</reference>
<gene>
    <name evidence="2" type="ORF">HPB48_010236</name>
</gene>
<evidence type="ECO:0000256" key="1">
    <source>
        <dbReference type="ARBA" id="ARBA00022737"/>
    </source>
</evidence>
<dbReference type="Proteomes" id="UP000821853">
    <property type="component" value="Unassembled WGS sequence"/>
</dbReference>
<dbReference type="EMBL" id="JABSTR010000008">
    <property type="protein sequence ID" value="KAH9377032.1"/>
    <property type="molecule type" value="Genomic_DNA"/>
</dbReference>
<keyword evidence="3" id="KW-1185">Reference proteome</keyword>